<dbReference type="EMBL" id="JBEGDP010000001">
    <property type="protein sequence ID" value="MEQ7846026.1"/>
    <property type="molecule type" value="Genomic_DNA"/>
</dbReference>
<gene>
    <name evidence="1" type="ORF">V6R90_01955</name>
</gene>
<evidence type="ECO:0000313" key="2">
    <source>
        <dbReference type="Proteomes" id="UP001482520"/>
    </source>
</evidence>
<organism evidence="1 2">
    <name type="scientific">Nocardioides kribbensis</name>
    <dbReference type="NCBI Taxonomy" id="305517"/>
    <lineage>
        <taxon>Bacteria</taxon>
        <taxon>Bacillati</taxon>
        <taxon>Actinomycetota</taxon>
        <taxon>Actinomycetes</taxon>
        <taxon>Propionibacteriales</taxon>
        <taxon>Nocardioidaceae</taxon>
        <taxon>Nocardioides</taxon>
    </lineage>
</organism>
<keyword evidence="2" id="KW-1185">Reference proteome</keyword>
<name>A0ABV1NU46_9ACTN</name>
<comment type="caution">
    <text evidence="1">The sequence shown here is derived from an EMBL/GenBank/DDBJ whole genome shotgun (WGS) entry which is preliminary data.</text>
</comment>
<dbReference type="PROSITE" id="PS51257">
    <property type="entry name" value="PROKAR_LIPOPROTEIN"/>
    <property type="match status" value="1"/>
</dbReference>
<sequence length="244" mass="24267">MRLRRGRPPAHPSRRGAGAAVVTLAAVVVLGGCSSSAPLSPPTGVDLLTVPTPTPDPADFVERVDNPWFPLEPGAVATLAAPTTPTGAQGPGLEVTRSVSAGPDVAGVPTTALTTVTTGRAAGGGRVVDLFAQDVDGNVWWMASAGGGPDFEAGVDGAEAGLWMPAQPRYGDGWLAVGGTAGTPVVVTVVAVDQDLARPGGSSDDVVVLQVESGSGTRVDSYAPGEGLVRSDAGEDEVVLTGVG</sequence>
<accession>A0ABV1NU46</accession>
<dbReference type="RefSeq" id="WP_349803635.1">
    <property type="nucleotide sequence ID" value="NZ_JBEGDP010000001.1"/>
</dbReference>
<dbReference type="Proteomes" id="UP001482520">
    <property type="component" value="Unassembled WGS sequence"/>
</dbReference>
<evidence type="ECO:0000313" key="1">
    <source>
        <dbReference type="EMBL" id="MEQ7846026.1"/>
    </source>
</evidence>
<reference evidence="1 2" key="1">
    <citation type="submission" date="2024-02" db="EMBL/GenBank/DDBJ databases">
        <title>Full genome sequence of Nocardioides kribbensis.</title>
        <authorList>
            <person name="Poletto B.L."/>
            <person name="Silva G."/>
            <person name="Galante D."/>
            <person name="Campos K.R."/>
            <person name="Santos M.B.N."/>
            <person name="Sacchi C.T."/>
        </authorList>
    </citation>
    <scope>NUCLEOTIDE SEQUENCE [LARGE SCALE GENOMIC DNA]</scope>
    <source>
        <strain evidence="1 2">O4R</strain>
    </source>
</reference>
<protein>
    <submittedName>
        <fullName evidence="1">Uncharacterized protein</fullName>
    </submittedName>
</protein>
<proteinExistence type="predicted"/>